<organism evidence="1 2">
    <name type="scientific">Staurois parvus</name>
    <dbReference type="NCBI Taxonomy" id="386267"/>
    <lineage>
        <taxon>Eukaryota</taxon>
        <taxon>Metazoa</taxon>
        <taxon>Chordata</taxon>
        <taxon>Craniata</taxon>
        <taxon>Vertebrata</taxon>
        <taxon>Euteleostomi</taxon>
        <taxon>Amphibia</taxon>
        <taxon>Batrachia</taxon>
        <taxon>Anura</taxon>
        <taxon>Neobatrachia</taxon>
        <taxon>Ranoidea</taxon>
        <taxon>Ranidae</taxon>
        <taxon>Staurois</taxon>
    </lineage>
</organism>
<feature type="non-terminal residue" evidence="1">
    <location>
        <position position="1"/>
    </location>
</feature>
<name>A0ABN9EFA3_9NEOB</name>
<sequence length="106" mass="11872">SVCGFCKSLPVVKAPTLLRIIASIKPVCVESASDLVVSGTPWNFILRNNYRNSGFETSPIKLKKIKKGHEENMIKQEGMSWKFSITCCPLNVSYISVIHMSLVWLN</sequence>
<dbReference type="EMBL" id="CATNWA010015455">
    <property type="protein sequence ID" value="CAI9583559.1"/>
    <property type="molecule type" value="Genomic_DNA"/>
</dbReference>
<comment type="caution">
    <text evidence="1">The sequence shown here is derived from an EMBL/GenBank/DDBJ whole genome shotgun (WGS) entry which is preliminary data.</text>
</comment>
<dbReference type="Proteomes" id="UP001162483">
    <property type="component" value="Unassembled WGS sequence"/>
</dbReference>
<keyword evidence="2" id="KW-1185">Reference proteome</keyword>
<proteinExistence type="predicted"/>
<protein>
    <submittedName>
        <fullName evidence="1">Uncharacterized protein</fullName>
    </submittedName>
</protein>
<accession>A0ABN9EFA3</accession>
<evidence type="ECO:0000313" key="2">
    <source>
        <dbReference type="Proteomes" id="UP001162483"/>
    </source>
</evidence>
<evidence type="ECO:0000313" key="1">
    <source>
        <dbReference type="EMBL" id="CAI9583559.1"/>
    </source>
</evidence>
<gene>
    <name evidence="1" type="ORF">SPARVUS_LOCUS9832507</name>
</gene>
<reference evidence="1" key="1">
    <citation type="submission" date="2023-05" db="EMBL/GenBank/DDBJ databases">
        <authorList>
            <person name="Stuckert A."/>
        </authorList>
    </citation>
    <scope>NUCLEOTIDE SEQUENCE</scope>
</reference>